<organism evidence="14 15">
    <name type="scientific">Saccoglossus kowalevskii</name>
    <name type="common">Acorn worm</name>
    <dbReference type="NCBI Taxonomy" id="10224"/>
    <lineage>
        <taxon>Eukaryota</taxon>
        <taxon>Metazoa</taxon>
        <taxon>Hemichordata</taxon>
        <taxon>Enteropneusta</taxon>
        <taxon>Harrimaniidae</taxon>
        <taxon>Saccoglossus</taxon>
    </lineage>
</organism>
<keyword evidence="4 11" id="KW-0963">Cytoplasm</keyword>
<evidence type="ECO:0000256" key="1">
    <source>
        <dbReference type="ARBA" id="ARBA00004496"/>
    </source>
</evidence>
<dbReference type="Pfam" id="PF03416">
    <property type="entry name" value="Peptidase_C54"/>
    <property type="match status" value="1"/>
</dbReference>
<comment type="subcellular location">
    <subcellularLocation>
        <location evidence="1 11">Cytoplasm</location>
    </subcellularLocation>
</comment>
<evidence type="ECO:0000256" key="3">
    <source>
        <dbReference type="ARBA" id="ARBA00022448"/>
    </source>
</evidence>
<dbReference type="RefSeq" id="XP_006822046.1">
    <property type="nucleotide sequence ID" value="XM_006821983.1"/>
</dbReference>
<protein>
    <recommendedName>
        <fullName evidence="11">Cysteine protease</fullName>
        <ecNumber evidence="11">3.4.22.-</ecNumber>
    </recommendedName>
</protein>
<name>A0ABM0MPV5_SACKO</name>
<proteinExistence type="inferred from homology"/>
<dbReference type="GeneID" id="100377091"/>
<evidence type="ECO:0000256" key="4">
    <source>
        <dbReference type="ARBA" id="ARBA00022490"/>
    </source>
</evidence>
<dbReference type="PANTHER" id="PTHR22624">
    <property type="entry name" value="CYSTEINE PROTEASE ATG4"/>
    <property type="match status" value="1"/>
</dbReference>
<evidence type="ECO:0000256" key="8">
    <source>
        <dbReference type="ARBA" id="ARBA00022927"/>
    </source>
</evidence>
<comment type="similarity">
    <text evidence="2 11">Belongs to the peptidase C54 family.</text>
</comment>
<dbReference type="InterPro" id="IPR046792">
    <property type="entry name" value="Peptidase_C54_cat"/>
</dbReference>
<feature type="compositionally biased region" description="Basic and acidic residues" evidence="12">
    <location>
        <begin position="8"/>
        <end position="21"/>
    </location>
</feature>
<comment type="function">
    <text evidence="11">Cysteine protease that plays a key role in autophagy by mediating both proteolytic activation and delipidation of ATG8 family proteins.</text>
</comment>
<feature type="region of interest" description="Disordered" evidence="12">
    <location>
        <begin position="1"/>
        <end position="21"/>
    </location>
</feature>
<evidence type="ECO:0000313" key="15">
    <source>
        <dbReference type="RefSeq" id="XP_006822046.1"/>
    </source>
</evidence>
<keyword evidence="14" id="KW-1185">Reference proteome</keyword>
<keyword evidence="9 11" id="KW-0072">Autophagy</keyword>
<keyword evidence="6 11" id="KW-0378">Hydrolase</keyword>
<sequence>MATNSDYDSGREKEQNGDQAEKMKTKIMSVWNNVKYGWSSKSQTNFSYHTPIWLLGECYHHRPDDPNETEQSAEDDCLTPMERFKRDFTSRLWLTYRREFQQLAGTSLTTDCGWGCMLRSGQMMLAQSFLTHFLGRDWCLYDVETKEQIAYHRQIVKWFGDQPGEQSPFSVHRLVSLGHEAGKRPGDWYGPASVAHILKRAMDTAPKFDPLLNQLCVYIAQDCTVYKQDVINLCRSQRADVTDSRSSQLWCSVIILIPVRLGGEELNPVYISCIKSLFTLKHCIGIIGGKPKHSLYFIGFQEDKLIHLDPHLCQDVVDMRSRDFPLQSFHCMSPRKMSLMKMDPSCTIGFYCKTQDDFKEFCSYAQEVLDSTKHVGDYPMFIFSDGCSLEHQLPQSKKNKPDRLLRVRHLDSEGRPKSQVEEFVFL</sequence>
<evidence type="ECO:0000256" key="9">
    <source>
        <dbReference type="ARBA" id="ARBA00023006"/>
    </source>
</evidence>
<dbReference type="PANTHER" id="PTHR22624:SF52">
    <property type="entry name" value="CYSTEINE PROTEASE"/>
    <property type="match status" value="1"/>
</dbReference>
<evidence type="ECO:0000313" key="14">
    <source>
        <dbReference type="Proteomes" id="UP000694865"/>
    </source>
</evidence>
<dbReference type="InterPro" id="IPR005078">
    <property type="entry name" value="Peptidase_C54"/>
</dbReference>
<feature type="domain" description="Peptidase C54 catalytic" evidence="13">
    <location>
        <begin position="82"/>
        <end position="363"/>
    </location>
</feature>
<keyword evidence="8 11" id="KW-0653">Protein transport</keyword>
<evidence type="ECO:0000256" key="11">
    <source>
        <dbReference type="RuleBase" id="RU363115"/>
    </source>
</evidence>
<comment type="catalytic activity">
    <reaction evidence="10">
        <text>[protein]-C-terminal L-amino acid-glycyl-phosphatidylethanolamide + H2O = [protein]-C-terminal L-amino acid-glycine + a 1,2-diacyl-sn-glycero-3-phosphoethanolamine</text>
        <dbReference type="Rhea" id="RHEA:67548"/>
        <dbReference type="Rhea" id="RHEA-COMP:17323"/>
        <dbReference type="Rhea" id="RHEA-COMP:17324"/>
        <dbReference type="ChEBI" id="CHEBI:15377"/>
        <dbReference type="ChEBI" id="CHEBI:64612"/>
        <dbReference type="ChEBI" id="CHEBI:172940"/>
        <dbReference type="ChEBI" id="CHEBI:172941"/>
    </reaction>
    <physiologicalReaction direction="left-to-right" evidence="10">
        <dbReference type="Rhea" id="RHEA:67549"/>
    </physiologicalReaction>
</comment>
<keyword evidence="7" id="KW-0788">Thiol protease</keyword>
<keyword evidence="5 11" id="KW-0645">Protease</keyword>
<keyword evidence="3" id="KW-0813">Transport</keyword>
<dbReference type="SUPFAM" id="SSF54001">
    <property type="entry name" value="Cysteine proteinases"/>
    <property type="match status" value="1"/>
</dbReference>
<evidence type="ECO:0000256" key="5">
    <source>
        <dbReference type="ARBA" id="ARBA00022670"/>
    </source>
</evidence>
<reference evidence="15" key="1">
    <citation type="submission" date="2025-08" db="UniProtKB">
        <authorList>
            <consortium name="RefSeq"/>
        </authorList>
    </citation>
    <scope>IDENTIFICATION</scope>
    <source>
        <tissue evidence="15">Testes</tissue>
    </source>
</reference>
<evidence type="ECO:0000256" key="12">
    <source>
        <dbReference type="SAM" id="MobiDB-lite"/>
    </source>
</evidence>
<dbReference type="EC" id="3.4.22.-" evidence="11"/>
<evidence type="ECO:0000256" key="2">
    <source>
        <dbReference type="ARBA" id="ARBA00010958"/>
    </source>
</evidence>
<evidence type="ECO:0000259" key="13">
    <source>
        <dbReference type="Pfam" id="PF03416"/>
    </source>
</evidence>
<evidence type="ECO:0000256" key="6">
    <source>
        <dbReference type="ARBA" id="ARBA00022801"/>
    </source>
</evidence>
<dbReference type="Proteomes" id="UP000694865">
    <property type="component" value="Unplaced"/>
</dbReference>
<dbReference type="InterPro" id="IPR038765">
    <property type="entry name" value="Papain-like_cys_pep_sf"/>
</dbReference>
<gene>
    <name evidence="15" type="primary">LOC100377091</name>
</gene>
<evidence type="ECO:0000256" key="7">
    <source>
        <dbReference type="ARBA" id="ARBA00022807"/>
    </source>
</evidence>
<accession>A0ABM0MPV5</accession>
<evidence type="ECO:0000256" key="10">
    <source>
        <dbReference type="ARBA" id="ARBA00029362"/>
    </source>
</evidence>